<organism evidence="3 4">
    <name type="scientific">Stephania cephalantha</name>
    <dbReference type="NCBI Taxonomy" id="152367"/>
    <lineage>
        <taxon>Eukaryota</taxon>
        <taxon>Viridiplantae</taxon>
        <taxon>Streptophyta</taxon>
        <taxon>Embryophyta</taxon>
        <taxon>Tracheophyta</taxon>
        <taxon>Spermatophyta</taxon>
        <taxon>Magnoliopsida</taxon>
        <taxon>Ranunculales</taxon>
        <taxon>Menispermaceae</taxon>
        <taxon>Menispermoideae</taxon>
        <taxon>Cissampelideae</taxon>
        <taxon>Stephania</taxon>
    </lineage>
</organism>
<feature type="domain" description="BSD" evidence="2">
    <location>
        <begin position="40"/>
        <end position="73"/>
    </location>
</feature>
<dbReference type="InterPro" id="IPR005607">
    <property type="entry name" value="BSD_dom"/>
</dbReference>
<evidence type="ECO:0000313" key="4">
    <source>
        <dbReference type="Proteomes" id="UP001419268"/>
    </source>
</evidence>
<sequence length="109" mass="12499">MPRPRPGEDPTNSSSNRSITTSRFEMQVRAIQSVDHDEFENGILCEVYAKAVPKLVDDEGFWFRYFYRIDKAKQVEEARADLVRRAVSGEDDDENWELGSIESSLLGRA</sequence>
<gene>
    <name evidence="3" type="ORF">Scep_024306</name>
</gene>
<dbReference type="PANTHER" id="PTHR16019">
    <property type="entry name" value="SYNAPSE-ASSOCIATED PROTEIN"/>
    <property type="match status" value="1"/>
</dbReference>
<evidence type="ECO:0000313" key="3">
    <source>
        <dbReference type="EMBL" id="KAK9100876.1"/>
    </source>
</evidence>
<reference evidence="3 4" key="1">
    <citation type="submission" date="2024-01" db="EMBL/GenBank/DDBJ databases">
        <title>Genome assemblies of Stephania.</title>
        <authorList>
            <person name="Yang L."/>
        </authorList>
    </citation>
    <scope>NUCLEOTIDE SEQUENCE [LARGE SCALE GENOMIC DNA]</scope>
    <source>
        <strain evidence="3">JXDWG</strain>
        <tissue evidence="3">Leaf</tissue>
    </source>
</reference>
<protein>
    <recommendedName>
        <fullName evidence="2">BSD domain-containing protein</fullName>
    </recommendedName>
</protein>
<keyword evidence="4" id="KW-1185">Reference proteome</keyword>
<name>A0AAP0HY56_9MAGN</name>
<comment type="caution">
    <text evidence="3">The sequence shown here is derived from an EMBL/GenBank/DDBJ whole genome shotgun (WGS) entry which is preliminary data.</text>
</comment>
<dbReference type="InterPro" id="IPR051494">
    <property type="entry name" value="BSD_domain-containing"/>
</dbReference>
<dbReference type="EMBL" id="JBBNAG010000010">
    <property type="protein sequence ID" value="KAK9100876.1"/>
    <property type="molecule type" value="Genomic_DNA"/>
</dbReference>
<evidence type="ECO:0000256" key="1">
    <source>
        <dbReference type="SAM" id="MobiDB-lite"/>
    </source>
</evidence>
<dbReference type="Proteomes" id="UP001419268">
    <property type="component" value="Unassembled WGS sequence"/>
</dbReference>
<dbReference type="SUPFAM" id="SSF140383">
    <property type="entry name" value="BSD domain-like"/>
    <property type="match status" value="1"/>
</dbReference>
<dbReference type="InterPro" id="IPR035925">
    <property type="entry name" value="BSD_dom_sf"/>
</dbReference>
<dbReference type="PANTHER" id="PTHR16019:SF24">
    <property type="entry name" value="BSD DOMAIN-CONTAINING PROTEIN"/>
    <property type="match status" value="1"/>
</dbReference>
<dbReference type="Gene3D" id="1.10.3970.10">
    <property type="entry name" value="BSD domain"/>
    <property type="match status" value="1"/>
</dbReference>
<dbReference type="PROSITE" id="PS50858">
    <property type="entry name" value="BSD"/>
    <property type="match status" value="1"/>
</dbReference>
<feature type="compositionally biased region" description="Low complexity" evidence="1">
    <location>
        <begin position="11"/>
        <end position="20"/>
    </location>
</feature>
<dbReference type="Pfam" id="PF03909">
    <property type="entry name" value="BSD"/>
    <property type="match status" value="1"/>
</dbReference>
<accession>A0AAP0HY56</accession>
<proteinExistence type="predicted"/>
<evidence type="ECO:0000259" key="2">
    <source>
        <dbReference type="PROSITE" id="PS50858"/>
    </source>
</evidence>
<dbReference type="AlphaFoldDB" id="A0AAP0HY56"/>
<feature type="region of interest" description="Disordered" evidence="1">
    <location>
        <begin position="1"/>
        <end position="20"/>
    </location>
</feature>
<dbReference type="GO" id="GO:0005737">
    <property type="term" value="C:cytoplasm"/>
    <property type="evidence" value="ECO:0007669"/>
    <property type="project" value="TreeGrafter"/>
</dbReference>